<evidence type="ECO:0000256" key="1">
    <source>
        <dbReference type="SAM" id="MobiDB-lite"/>
    </source>
</evidence>
<feature type="region of interest" description="Disordered" evidence="1">
    <location>
        <begin position="38"/>
        <end position="62"/>
    </location>
</feature>
<name>A0A2S8SAJ5_9RHOB</name>
<evidence type="ECO:0000313" key="3">
    <source>
        <dbReference type="Proteomes" id="UP000238338"/>
    </source>
</evidence>
<keyword evidence="3" id="KW-1185">Reference proteome</keyword>
<comment type="caution">
    <text evidence="2">The sequence shown here is derived from an EMBL/GenBank/DDBJ whole genome shotgun (WGS) entry which is preliminary data.</text>
</comment>
<dbReference type="AlphaFoldDB" id="A0A2S8SAJ5"/>
<protein>
    <submittedName>
        <fullName evidence="2">Uncharacterized protein</fullName>
    </submittedName>
</protein>
<dbReference type="EMBL" id="PVEP01000002">
    <property type="protein sequence ID" value="PQV57861.1"/>
    <property type="molecule type" value="Genomic_DNA"/>
</dbReference>
<proteinExistence type="predicted"/>
<dbReference type="OrthoDB" id="7926522at2"/>
<reference evidence="2 3" key="1">
    <citation type="submission" date="2018-02" db="EMBL/GenBank/DDBJ databases">
        <title>Genomic Encyclopedia of Archaeal and Bacterial Type Strains, Phase II (KMG-II): from individual species to whole genera.</title>
        <authorList>
            <person name="Goeker M."/>
        </authorList>
    </citation>
    <scope>NUCLEOTIDE SEQUENCE [LARGE SCALE GENOMIC DNA]</scope>
    <source>
        <strain evidence="2 3">DSM 18921</strain>
    </source>
</reference>
<dbReference type="RefSeq" id="WP_146111569.1">
    <property type="nucleotide sequence ID" value="NZ_PVEP01000002.1"/>
</dbReference>
<gene>
    <name evidence="2" type="ORF">LX70_01670</name>
</gene>
<sequence>MEFEDDDFWRLYEHNADHWRLSESLSVTNAAMLAAGIDPGSTESTDPDAPHHGHFHRRGASNGVKNYTQSGSFIAVFSAIRNAILEDRIRANITHLARNASYVWYGSDAVPEAPRDDETEVPYTALFRTEGMSIKTNAGNRFWEQYSKIYIIKEPAWSQTTVMVEDLREWMASRNFLPPFFFPEVKPQEFMDKEHKRYSAKLAAAVSAWEAIQEAAPNRTVKQTLERWLNANAAAFGLIDDDGRPRSTVVESLSEVANWETRGGAPKTSAPKDEIQQVERKPISNFHALIAPSMPPDDSEIPF</sequence>
<dbReference type="Proteomes" id="UP000238338">
    <property type="component" value="Unassembled WGS sequence"/>
</dbReference>
<evidence type="ECO:0000313" key="2">
    <source>
        <dbReference type="EMBL" id="PQV57861.1"/>
    </source>
</evidence>
<accession>A0A2S8SAJ5</accession>
<organism evidence="2 3">
    <name type="scientific">Albidovulum denitrificans</name>
    <dbReference type="NCBI Taxonomy" id="404881"/>
    <lineage>
        <taxon>Bacteria</taxon>
        <taxon>Pseudomonadati</taxon>
        <taxon>Pseudomonadota</taxon>
        <taxon>Alphaproteobacteria</taxon>
        <taxon>Rhodobacterales</taxon>
        <taxon>Paracoccaceae</taxon>
        <taxon>Albidovulum</taxon>
    </lineage>
</organism>